<evidence type="ECO:0000256" key="1">
    <source>
        <dbReference type="ARBA" id="ARBA00023266"/>
    </source>
</evidence>
<dbReference type="PANTHER" id="PTHR30401">
    <property type="entry name" value="TRNA 2-SELENOURIDINE SYNTHASE"/>
    <property type="match status" value="1"/>
</dbReference>
<gene>
    <name evidence="3" type="primary">mnmH</name>
    <name evidence="3" type="ORF">H0I39_02285</name>
</gene>
<evidence type="ECO:0000313" key="4">
    <source>
        <dbReference type="Proteomes" id="UP000589716"/>
    </source>
</evidence>
<evidence type="ECO:0000313" key="3">
    <source>
        <dbReference type="EMBL" id="NZA00903.1"/>
    </source>
</evidence>
<dbReference type="InterPro" id="IPR036873">
    <property type="entry name" value="Rhodanese-like_dom_sf"/>
</dbReference>
<dbReference type="InterPro" id="IPR017582">
    <property type="entry name" value="SelU"/>
</dbReference>
<sequence length="362" mass="39881">MSVHPIAAADALARLHEFSAVIDARSESEYALDRLPGAINWPSLNDEERARVGTLYKQVNPFEARKLGAALVARNIASHIEREAMDKPKSWQPLVYCWRGGQRSGALSLVLGQIGFRVTIIEGGYKAFRNAMLADLPAQAQRLHYRVVCGPTGSGKTRLLHALQGAGAQVLDLEGLAHHRASVLGLIPGQPQPSQKQFEMRVWDALRHFDAARPVYVEAESKKVGNCTVPDALMQAMRASPCLRVDLPDDERVALLLEDYPFFITDPDFFCRRLDTLVALRGRAVVDEWKQLVHSGQTPAVVRELLEKHYDPGYASSTRRNFAQFDGALRVALPDRSHASLEAACTAILQQQGLGSMAALST</sequence>
<dbReference type="NCBIfam" id="NF008752">
    <property type="entry name" value="PRK11784.1-4"/>
    <property type="match status" value="1"/>
</dbReference>
<dbReference type="SUPFAM" id="SSF52821">
    <property type="entry name" value="Rhodanese/Cell cycle control phosphatase"/>
    <property type="match status" value="1"/>
</dbReference>
<dbReference type="InterPro" id="IPR058840">
    <property type="entry name" value="AAA_SelU"/>
</dbReference>
<dbReference type="NCBIfam" id="NF008750">
    <property type="entry name" value="PRK11784.1-2"/>
    <property type="match status" value="1"/>
</dbReference>
<dbReference type="Proteomes" id="UP000589716">
    <property type="component" value="Unassembled WGS sequence"/>
</dbReference>
<keyword evidence="1" id="KW-0711">Selenium</keyword>
<evidence type="ECO:0000259" key="2">
    <source>
        <dbReference type="PROSITE" id="PS50206"/>
    </source>
</evidence>
<dbReference type="GO" id="GO:0002098">
    <property type="term" value="P:tRNA wobble uridine modification"/>
    <property type="evidence" value="ECO:0007669"/>
    <property type="project" value="InterPro"/>
</dbReference>
<dbReference type="RefSeq" id="WP_180549435.1">
    <property type="nucleotide sequence ID" value="NZ_JACCKX010000001.1"/>
</dbReference>
<dbReference type="PROSITE" id="PS50206">
    <property type="entry name" value="RHODANESE_3"/>
    <property type="match status" value="1"/>
</dbReference>
<dbReference type="PANTHER" id="PTHR30401:SF0">
    <property type="entry name" value="TRNA 2-SELENOURIDINE SYNTHASE"/>
    <property type="match status" value="1"/>
</dbReference>
<dbReference type="SUPFAM" id="SSF52540">
    <property type="entry name" value="P-loop containing nucleoside triphosphate hydrolases"/>
    <property type="match status" value="1"/>
</dbReference>
<dbReference type="Gene3D" id="3.40.250.10">
    <property type="entry name" value="Rhodanese-like domain"/>
    <property type="match status" value="1"/>
</dbReference>
<dbReference type="SMART" id="SM00450">
    <property type="entry name" value="RHOD"/>
    <property type="match status" value="1"/>
</dbReference>
<feature type="domain" description="Rhodanese" evidence="2">
    <location>
        <begin position="21"/>
        <end position="137"/>
    </location>
</feature>
<accession>A0A853IJL5</accession>
<dbReference type="GO" id="GO:0043828">
    <property type="term" value="F:tRNA 2-selenouridine synthase activity"/>
    <property type="evidence" value="ECO:0007669"/>
    <property type="project" value="InterPro"/>
</dbReference>
<dbReference type="Pfam" id="PF00581">
    <property type="entry name" value="Rhodanese"/>
    <property type="match status" value="1"/>
</dbReference>
<protein>
    <submittedName>
        <fullName evidence="3">tRNA 2-selenouridine(34) synthase MnmH</fullName>
    </submittedName>
</protein>
<dbReference type="AlphaFoldDB" id="A0A853IJL5"/>
<reference evidence="3 4" key="1">
    <citation type="submission" date="2020-07" db="EMBL/GenBank/DDBJ databases">
        <authorList>
            <person name="Maaloum M."/>
        </authorList>
    </citation>
    <scope>NUCLEOTIDE SEQUENCE [LARGE SCALE GENOMIC DNA]</scope>
    <source>
        <strain evidence="3 4">GCS-AN-3</strain>
    </source>
</reference>
<dbReference type="Pfam" id="PF26341">
    <property type="entry name" value="AAA_SelU"/>
    <property type="match status" value="1"/>
</dbReference>
<keyword evidence="4" id="KW-1185">Reference proteome</keyword>
<dbReference type="NCBIfam" id="TIGR03167">
    <property type="entry name" value="tRNA_sel_U_synt"/>
    <property type="match status" value="1"/>
</dbReference>
<organism evidence="3 4">
    <name type="scientific">Ottowia beijingensis</name>
    <dbReference type="NCBI Taxonomy" id="1207057"/>
    <lineage>
        <taxon>Bacteria</taxon>
        <taxon>Pseudomonadati</taxon>
        <taxon>Pseudomonadota</taxon>
        <taxon>Betaproteobacteria</taxon>
        <taxon>Burkholderiales</taxon>
        <taxon>Comamonadaceae</taxon>
        <taxon>Ottowia</taxon>
    </lineage>
</organism>
<dbReference type="EMBL" id="JACCKX010000001">
    <property type="protein sequence ID" value="NZA00903.1"/>
    <property type="molecule type" value="Genomic_DNA"/>
</dbReference>
<proteinExistence type="predicted"/>
<comment type="caution">
    <text evidence="3">The sequence shown here is derived from an EMBL/GenBank/DDBJ whole genome shotgun (WGS) entry which is preliminary data.</text>
</comment>
<dbReference type="InterPro" id="IPR001763">
    <property type="entry name" value="Rhodanese-like_dom"/>
</dbReference>
<name>A0A853IJL5_9BURK</name>
<dbReference type="InterPro" id="IPR027417">
    <property type="entry name" value="P-loop_NTPase"/>
</dbReference>